<dbReference type="RefSeq" id="WP_029536190.1">
    <property type="nucleotide sequence ID" value="NZ_CP061007.1"/>
</dbReference>
<keyword evidence="1" id="KW-0732">Signal</keyword>
<evidence type="ECO:0000313" key="3">
    <source>
        <dbReference type="EMBL" id="PKW12738.1"/>
    </source>
</evidence>
<protein>
    <submittedName>
        <fullName evidence="3">Ricin-type beta-trefoil lectin protein</fullName>
    </submittedName>
</protein>
<sequence length="174" mass="18532">MKRARWMLGALGALAAVSLVPAGAQAASAPSPIGFSTEITSAVDGSRWADFGGDPVIKTAPFGVFGDADKWVVSNQYDGSVTIRNQQTNRCAQANLQWGPEILAVPCLPGSPSQRWILEERAAGYVISPRATPDLAVSVEQPHSPAGSWLKLEPRWDLNGFSTAKSGHVFRFGI</sequence>
<dbReference type="Proteomes" id="UP000233786">
    <property type="component" value="Unassembled WGS sequence"/>
</dbReference>
<evidence type="ECO:0000256" key="1">
    <source>
        <dbReference type="SAM" id="SignalP"/>
    </source>
</evidence>
<keyword evidence="4" id="KW-1185">Reference proteome</keyword>
<dbReference type="GO" id="GO:0030246">
    <property type="term" value="F:carbohydrate binding"/>
    <property type="evidence" value="ECO:0007669"/>
    <property type="project" value="UniProtKB-KW"/>
</dbReference>
<reference evidence="3" key="1">
    <citation type="submission" date="2017-12" db="EMBL/GenBank/DDBJ databases">
        <title>Sequencing the genomes of 1000 Actinobacteria strains.</title>
        <authorList>
            <person name="Klenk H.-P."/>
        </authorList>
    </citation>
    <scope>NUCLEOTIDE SEQUENCE [LARGE SCALE GENOMIC DNA]</scope>
    <source>
        <strain evidence="3">DSM 44228</strain>
    </source>
</reference>
<evidence type="ECO:0000313" key="4">
    <source>
        <dbReference type="Proteomes" id="UP000233786"/>
    </source>
</evidence>
<name>A0A2N3XPX4_SACSN</name>
<dbReference type="CDD" id="cd00161">
    <property type="entry name" value="beta-trefoil_Ricin-like"/>
    <property type="match status" value="1"/>
</dbReference>
<feature type="domain" description="Ricin B lectin" evidence="2">
    <location>
        <begin position="68"/>
        <end position="141"/>
    </location>
</feature>
<comment type="caution">
    <text evidence="3">The sequence shown here is derived from an EMBL/GenBank/DDBJ whole genome shotgun (WGS) entry which is preliminary data.</text>
</comment>
<dbReference type="Pfam" id="PF14200">
    <property type="entry name" value="RicinB_lectin_2"/>
    <property type="match status" value="1"/>
</dbReference>
<feature type="chain" id="PRO_5014891419" evidence="1">
    <location>
        <begin position="27"/>
        <end position="174"/>
    </location>
</feature>
<organism evidence="3 4">
    <name type="scientific">Saccharopolyspora spinosa</name>
    <dbReference type="NCBI Taxonomy" id="60894"/>
    <lineage>
        <taxon>Bacteria</taxon>
        <taxon>Bacillati</taxon>
        <taxon>Actinomycetota</taxon>
        <taxon>Actinomycetes</taxon>
        <taxon>Pseudonocardiales</taxon>
        <taxon>Pseudonocardiaceae</taxon>
        <taxon>Saccharopolyspora</taxon>
    </lineage>
</organism>
<proteinExistence type="predicted"/>
<dbReference type="Gene3D" id="2.80.10.50">
    <property type="match status" value="1"/>
</dbReference>
<dbReference type="InterPro" id="IPR000772">
    <property type="entry name" value="Ricin_B_lectin"/>
</dbReference>
<dbReference type="EMBL" id="PJNB01000001">
    <property type="protein sequence ID" value="PKW12738.1"/>
    <property type="molecule type" value="Genomic_DNA"/>
</dbReference>
<dbReference type="SUPFAM" id="SSF50370">
    <property type="entry name" value="Ricin B-like lectins"/>
    <property type="match status" value="1"/>
</dbReference>
<gene>
    <name evidence="3" type="ORF">A8926_0218</name>
</gene>
<feature type="signal peptide" evidence="1">
    <location>
        <begin position="1"/>
        <end position="26"/>
    </location>
</feature>
<evidence type="ECO:0000259" key="2">
    <source>
        <dbReference type="Pfam" id="PF14200"/>
    </source>
</evidence>
<accession>A0A2N3XPX4</accession>
<dbReference type="OrthoDB" id="3687691at2"/>
<dbReference type="InterPro" id="IPR035992">
    <property type="entry name" value="Ricin_B-like_lectins"/>
</dbReference>
<dbReference type="AlphaFoldDB" id="A0A2N3XPX4"/>